<dbReference type="Gene3D" id="3.40.50.1820">
    <property type="entry name" value="alpha/beta hydrolase"/>
    <property type="match status" value="1"/>
</dbReference>
<reference evidence="5 6" key="1">
    <citation type="submission" date="2016-01" db="EMBL/GenBank/DDBJ databases">
        <title>The new phylogeny of the genus Mycobacterium.</title>
        <authorList>
            <person name="Tarcisio F."/>
            <person name="Conor M."/>
            <person name="Antonella G."/>
            <person name="Elisabetta G."/>
            <person name="Giulia F.S."/>
            <person name="Sara T."/>
            <person name="Anna F."/>
            <person name="Clotilde B."/>
            <person name="Roberto B."/>
            <person name="Veronica D.S."/>
            <person name="Fabio R."/>
            <person name="Monica P."/>
            <person name="Olivier J."/>
            <person name="Enrico T."/>
            <person name="Nicola S."/>
        </authorList>
    </citation>
    <scope>NUCLEOTIDE SEQUENCE [LARGE SCALE GENOMIC DNA]</scope>
    <source>
        <strain evidence="5 6">DSM 44164</strain>
    </source>
</reference>
<keyword evidence="4" id="KW-1015">Disulfide bond</keyword>
<evidence type="ECO:0000313" key="6">
    <source>
        <dbReference type="Proteomes" id="UP000193108"/>
    </source>
</evidence>
<dbReference type="Proteomes" id="UP000193108">
    <property type="component" value="Unassembled WGS sequence"/>
</dbReference>
<sequence length="221" mass="22294">MGGAALVSPAVPSVSAQPCPDVEVVFARGTGEPPGVGGIGQSFVDALHAKVGERSFAVYPVNYAASSNFGDGVDFARTVVDGIRDAGTHIENTAANCPDTRIVLGGFSQGAALAGYVTSAEVPQEVPADYLAYLPQPMPASVADHVAAVVLFGTPSTEFLKPTGAPPVRIGPLYASKALELCADGDTICNGAPTGGPPLAHASYGVNGMTEQGAQYAVAHL</sequence>
<evidence type="ECO:0000256" key="1">
    <source>
        <dbReference type="ARBA" id="ARBA00007534"/>
    </source>
</evidence>
<dbReference type="STRING" id="1782.AWC18_10105"/>
<name>A0A1X1ZDH6_MYCNO</name>
<keyword evidence="2" id="KW-0719">Serine esterase</keyword>
<gene>
    <name evidence="5" type="ORF">AWC18_10105</name>
</gene>
<accession>A0A1X1ZDH6</accession>
<comment type="caution">
    <text evidence="5">The sequence shown here is derived from an EMBL/GenBank/DDBJ whole genome shotgun (WGS) entry which is preliminary data.</text>
</comment>
<evidence type="ECO:0000256" key="2">
    <source>
        <dbReference type="ARBA" id="ARBA00022487"/>
    </source>
</evidence>
<comment type="similarity">
    <text evidence="1">Belongs to the cutinase family.</text>
</comment>
<dbReference type="Pfam" id="PF01083">
    <property type="entry name" value="Cutinase"/>
    <property type="match status" value="1"/>
</dbReference>
<protein>
    <submittedName>
        <fullName evidence="5">Cutinase</fullName>
    </submittedName>
</protein>
<keyword evidence="6" id="KW-1185">Reference proteome</keyword>
<keyword evidence="3" id="KW-0378">Hydrolase</keyword>
<dbReference type="GO" id="GO:0052689">
    <property type="term" value="F:carboxylic ester hydrolase activity"/>
    <property type="evidence" value="ECO:0007669"/>
    <property type="project" value="UniProtKB-KW"/>
</dbReference>
<dbReference type="PANTHER" id="PTHR33630">
    <property type="entry name" value="CUTINASE RV1984C-RELATED-RELATED"/>
    <property type="match status" value="1"/>
</dbReference>
<dbReference type="AlphaFoldDB" id="A0A1X1ZDH6"/>
<dbReference type="InterPro" id="IPR000675">
    <property type="entry name" value="Cutinase/axe"/>
</dbReference>
<dbReference type="SMART" id="SM01110">
    <property type="entry name" value="Cutinase"/>
    <property type="match status" value="1"/>
</dbReference>
<evidence type="ECO:0000256" key="4">
    <source>
        <dbReference type="ARBA" id="ARBA00023157"/>
    </source>
</evidence>
<evidence type="ECO:0000313" key="5">
    <source>
        <dbReference type="EMBL" id="ORW21325.1"/>
    </source>
</evidence>
<evidence type="ECO:0000256" key="3">
    <source>
        <dbReference type="ARBA" id="ARBA00022801"/>
    </source>
</evidence>
<organism evidence="5 6">
    <name type="scientific">Mycolicibacter nonchromogenicus</name>
    <name type="common">Mycobacterium nonchromogenicum</name>
    <dbReference type="NCBI Taxonomy" id="1782"/>
    <lineage>
        <taxon>Bacteria</taxon>
        <taxon>Bacillati</taxon>
        <taxon>Actinomycetota</taxon>
        <taxon>Actinomycetes</taxon>
        <taxon>Mycobacteriales</taxon>
        <taxon>Mycobacteriaceae</taxon>
        <taxon>Mycolicibacter</taxon>
    </lineage>
</organism>
<dbReference type="PANTHER" id="PTHR33630:SF9">
    <property type="entry name" value="CUTINASE 4"/>
    <property type="match status" value="1"/>
</dbReference>
<proteinExistence type="inferred from homology"/>
<dbReference type="SUPFAM" id="SSF53474">
    <property type="entry name" value="alpha/beta-Hydrolases"/>
    <property type="match status" value="1"/>
</dbReference>
<dbReference type="InterPro" id="IPR029058">
    <property type="entry name" value="AB_hydrolase_fold"/>
</dbReference>
<dbReference type="EMBL" id="LQPI01000040">
    <property type="protein sequence ID" value="ORW21325.1"/>
    <property type="molecule type" value="Genomic_DNA"/>
</dbReference>